<keyword evidence="2" id="KW-0732">Signal</keyword>
<feature type="region of interest" description="Disordered" evidence="1">
    <location>
        <begin position="206"/>
        <end position="225"/>
    </location>
</feature>
<feature type="chain" id="PRO_5040256964" evidence="2">
    <location>
        <begin position="27"/>
        <end position="480"/>
    </location>
</feature>
<dbReference type="AlphaFoldDB" id="A0A9P0A7J5"/>
<dbReference type="EMBL" id="OU963863">
    <property type="protein sequence ID" value="CAH0385593.1"/>
    <property type="molecule type" value="Genomic_DNA"/>
</dbReference>
<reference evidence="3" key="1">
    <citation type="submission" date="2021-12" db="EMBL/GenBank/DDBJ databases">
        <authorList>
            <person name="King R."/>
        </authorList>
    </citation>
    <scope>NUCLEOTIDE SEQUENCE</scope>
</reference>
<dbReference type="Proteomes" id="UP001152759">
    <property type="component" value="Chromosome 2"/>
</dbReference>
<organism evidence="3 4">
    <name type="scientific">Bemisia tabaci</name>
    <name type="common">Sweetpotato whitefly</name>
    <name type="synonym">Aleurodes tabaci</name>
    <dbReference type="NCBI Taxonomy" id="7038"/>
    <lineage>
        <taxon>Eukaryota</taxon>
        <taxon>Metazoa</taxon>
        <taxon>Ecdysozoa</taxon>
        <taxon>Arthropoda</taxon>
        <taxon>Hexapoda</taxon>
        <taxon>Insecta</taxon>
        <taxon>Pterygota</taxon>
        <taxon>Neoptera</taxon>
        <taxon>Paraneoptera</taxon>
        <taxon>Hemiptera</taxon>
        <taxon>Sternorrhyncha</taxon>
        <taxon>Aleyrodoidea</taxon>
        <taxon>Aleyrodidae</taxon>
        <taxon>Aleyrodinae</taxon>
        <taxon>Bemisia</taxon>
    </lineage>
</organism>
<sequence length="480" mass="54060">MAVLANHSLLLFIGILFSTTCCPTFAHHEKTITSPDGEKIQIKYLHEVIPVEKEPESAEQTMKTSEEPNTLKTRGINFEGLNINNGGSDGKTNFLDNVNGLSLSGKMPDRLTLTNNKRIDINDDDLILRGNSNKKLRVNVIGNQVYIDDKLVCEDTQKLDKKATYQKSDDGTLWYTNIKIGQPMSEAEIQKFEQDRAENIVENRFNKQEKSDGPSNWPFGGPSPFSSGGQDWFQDMFKDTKPTSWRAGGSDNEGTPSRGRKPASIIRNSNQVITGNANHGFTDDDPMPSPVNGSRRRPPLSIINRNNVFNGFGNGAIINNGGAVFSSTTHNWIGHHIDANQDGLVLRGSLPGGDLDVSLRNHQVYVNGKLVADDVSKLGEKLSYSKSSDGALWYGNVIVGEEVTDKAEIDAFEKEWAAFQAEVERRNRERQAARERRMKEKQADRELRMKERLERQESRDRLRRQRSARRQRSFRDFYGE</sequence>
<proteinExistence type="predicted"/>
<feature type="region of interest" description="Disordered" evidence="1">
    <location>
        <begin position="432"/>
        <end position="480"/>
    </location>
</feature>
<feature type="signal peptide" evidence="2">
    <location>
        <begin position="1"/>
        <end position="26"/>
    </location>
</feature>
<feature type="compositionally biased region" description="Polar residues" evidence="1">
    <location>
        <begin position="266"/>
        <end position="279"/>
    </location>
</feature>
<feature type="region of interest" description="Disordered" evidence="1">
    <location>
        <begin position="240"/>
        <end position="298"/>
    </location>
</feature>
<protein>
    <submittedName>
        <fullName evidence="3">Uncharacterized protein</fullName>
    </submittedName>
</protein>
<evidence type="ECO:0000313" key="3">
    <source>
        <dbReference type="EMBL" id="CAH0385593.1"/>
    </source>
</evidence>
<feature type="compositionally biased region" description="Low complexity" evidence="1">
    <location>
        <begin position="213"/>
        <end position="225"/>
    </location>
</feature>
<evidence type="ECO:0000256" key="2">
    <source>
        <dbReference type="SAM" id="SignalP"/>
    </source>
</evidence>
<feature type="compositionally biased region" description="Basic residues" evidence="1">
    <location>
        <begin position="461"/>
        <end position="472"/>
    </location>
</feature>
<feature type="compositionally biased region" description="Basic and acidic residues" evidence="1">
    <location>
        <begin position="432"/>
        <end position="460"/>
    </location>
</feature>
<gene>
    <name evidence="3" type="ORF">BEMITA_LOCUS4808</name>
</gene>
<evidence type="ECO:0000256" key="1">
    <source>
        <dbReference type="SAM" id="MobiDB-lite"/>
    </source>
</evidence>
<evidence type="ECO:0000313" key="4">
    <source>
        <dbReference type="Proteomes" id="UP001152759"/>
    </source>
</evidence>
<keyword evidence="4" id="KW-1185">Reference proteome</keyword>
<accession>A0A9P0A7J5</accession>
<name>A0A9P0A7J5_BEMTA</name>
<dbReference type="KEGG" id="btab:109039549"/>